<proteinExistence type="predicted"/>
<name>A0A2K3K7I0_TRIPR</name>
<evidence type="ECO:0000313" key="1">
    <source>
        <dbReference type="EMBL" id="PNX62247.1"/>
    </source>
</evidence>
<reference evidence="1 2" key="1">
    <citation type="journal article" date="2014" name="Am. J. Bot.">
        <title>Genome assembly and annotation for red clover (Trifolium pratense; Fabaceae).</title>
        <authorList>
            <person name="Istvanek J."/>
            <person name="Jaros M."/>
            <person name="Krenek A."/>
            <person name="Repkova J."/>
        </authorList>
    </citation>
    <scope>NUCLEOTIDE SEQUENCE [LARGE SCALE GENOMIC DNA]</scope>
    <source>
        <strain evidence="2">cv. Tatra</strain>
        <tissue evidence="1">Young leaves</tissue>
    </source>
</reference>
<dbReference type="EMBL" id="ASHM01146548">
    <property type="protein sequence ID" value="PNX62247.1"/>
    <property type="molecule type" value="Genomic_DNA"/>
</dbReference>
<sequence>GCMALLFAIPGGVAPAASATCIDTSRIDTKI</sequence>
<gene>
    <name evidence="1" type="ORF">L195_g061060</name>
</gene>
<comment type="caution">
    <text evidence="1">The sequence shown here is derived from an EMBL/GenBank/DDBJ whole genome shotgun (WGS) entry which is preliminary data.</text>
</comment>
<feature type="non-terminal residue" evidence="1">
    <location>
        <position position="1"/>
    </location>
</feature>
<accession>A0A2K3K7I0</accession>
<evidence type="ECO:0000313" key="2">
    <source>
        <dbReference type="Proteomes" id="UP000236291"/>
    </source>
</evidence>
<reference evidence="1 2" key="2">
    <citation type="journal article" date="2017" name="Front. Plant Sci.">
        <title>Gene Classification and Mining of Molecular Markers Useful in Red Clover (Trifolium pratense) Breeding.</title>
        <authorList>
            <person name="Istvanek J."/>
            <person name="Dluhosova J."/>
            <person name="Dluhos P."/>
            <person name="Patkova L."/>
            <person name="Nedelnik J."/>
            <person name="Repkova J."/>
        </authorList>
    </citation>
    <scope>NUCLEOTIDE SEQUENCE [LARGE SCALE GENOMIC DNA]</scope>
    <source>
        <strain evidence="2">cv. Tatra</strain>
        <tissue evidence="1">Young leaves</tissue>
    </source>
</reference>
<organism evidence="1 2">
    <name type="scientific">Trifolium pratense</name>
    <name type="common">Red clover</name>
    <dbReference type="NCBI Taxonomy" id="57577"/>
    <lineage>
        <taxon>Eukaryota</taxon>
        <taxon>Viridiplantae</taxon>
        <taxon>Streptophyta</taxon>
        <taxon>Embryophyta</taxon>
        <taxon>Tracheophyta</taxon>
        <taxon>Spermatophyta</taxon>
        <taxon>Magnoliopsida</taxon>
        <taxon>eudicotyledons</taxon>
        <taxon>Gunneridae</taxon>
        <taxon>Pentapetalae</taxon>
        <taxon>rosids</taxon>
        <taxon>fabids</taxon>
        <taxon>Fabales</taxon>
        <taxon>Fabaceae</taxon>
        <taxon>Papilionoideae</taxon>
        <taxon>50 kb inversion clade</taxon>
        <taxon>NPAAA clade</taxon>
        <taxon>Hologalegina</taxon>
        <taxon>IRL clade</taxon>
        <taxon>Trifolieae</taxon>
        <taxon>Trifolium</taxon>
    </lineage>
</organism>
<protein>
    <submittedName>
        <fullName evidence="1">Uncharacterized protein</fullName>
    </submittedName>
</protein>
<dbReference type="AlphaFoldDB" id="A0A2K3K7I0"/>
<dbReference type="Proteomes" id="UP000236291">
    <property type="component" value="Unassembled WGS sequence"/>
</dbReference>